<reference evidence="1" key="1">
    <citation type="journal article" date="2015" name="Nature">
        <title>Complex archaea that bridge the gap between prokaryotes and eukaryotes.</title>
        <authorList>
            <person name="Spang A."/>
            <person name="Saw J.H."/>
            <person name="Jorgensen S.L."/>
            <person name="Zaremba-Niedzwiedzka K."/>
            <person name="Martijn J."/>
            <person name="Lind A.E."/>
            <person name="van Eijk R."/>
            <person name="Schleper C."/>
            <person name="Guy L."/>
            <person name="Ettema T.J."/>
        </authorList>
    </citation>
    <scope>NUCLEOTIDE SEQUENCE</scope>
</reference>
<dbReference type="EMBL" id="LAZR01028116">
    <property type="protein sequence ID" value="KKL63579.1"/>
    <property type="molecule type" value="Genomic_DNA"/>
</dbReference>
<proteinExistence type="predicted"/>
<dbReference type="EMBL" id="LAZR01008494">
    <property type="protein sequence ID" value="KKM78420.1"/>
    <property type="molecule type" value="Genomic_DNA"/>
</dbReference>
<protein>
    <submittedName>
        <fullName evidence="1">Uncharacterized protein</fullName>
    </submittedName>
</protein>
<name>A0A0F9DPC8_9ZZZZ</name>
<comment type="caution">
    <text evidence="1">The sequence shown here is derived from an EMBL/GenBank/DDBJ whole genome shotgun (WGS) entry which is preliminary data.</text>
</comment>
<gene>
    <name evidence="2" type="ORF">LCGC14_1360270</name>
    <name evidence="1" type="ORF">LCGC14_2173630</name>
</gene>
<evidence type="ECO:0000313" key="2">
    <source>
        <dbReference type="EMBL" id="KKM78420.1"/>
    </source>
</evidence>
<accession>A0A0F9DPC8</accession>
<feature type="non-terminal residue" evidence="1">
    <location>
        <position position="1"/>
    </location>
</feature>
<sequence>IPELDGLSFGVEISTGPSLGELEVVKI</sequence>
<organism evidence="1">
    <name type="scientific">marine sediment metagenome</name>
    <dbReference type="NCBI Taxonomy" id="412755"/>
    <lineage>
        <taxon>unclassified sequences</taxon>
        <taxon>metagenomes</taxon>
        <taxon>ecological metagenomes</taxon>
    </lineage>
</organism>
<evidence type="ECO:0000313" key="1">
    <source>
        <dbReference type="EMBL" id="KKL63579.1"/>
    </source>
</evidence>
<dbReference type="AlphaFoldDB" id="A0A0F9DPC8"/>